<feature type="compositionally biased region" description="Polar residues" evidence="1">
    <location>
        <begin position="131"/>
        <end position="150"/>
    </location>
</feature>
<dbReference type="HOGENOM" id="CLU_647293_0_0_1"/>
<gene>
    <name evidence="2" type="ORF">EPUS_06769</name>
</gene>
<dbReference type="eggNOG" id="ENOG502SC1U">
    <property type="taxonomic scope" value="Eukaryota"/>
</dbReference>
<evidence type="ECO:0000313" key="2">
    <source>
        <dbReference type="EMBL" id="ERF68353.1"/>
    </source>
</evidence>
<dbReference type="GeneID" id="19241659"/>
<feature type="region of interest" description="Disordered" evidence="1">
    <location>
        <begin position="397"/>
        <end position="435"/>
    </location>
</feature>
<organism evidence="2 3">
    <name type="scientific">Endocarpon pusillum (strain Z07020 / HMAS-L-300199)</name>
    <name type="common">Lichen-forming fungus</name>
    <dbReference type="NCBI Taxonomy" id="1263415"/>
    <lineage>
        <taxon>Eukaryota</taxon>
        <taxon>Fungi</taxon>
        <taxon>Dikarya</taxon>
        <taxon>Ascomycota</taxon>
        <taxon>Pezizomycotina</taxon>
        <taxon>Eurotiomycetes</taxon>
        <taxon>Chaetothyriomycetidae</taxon>
        <taxon>Verrucariales</taxon>
        <taxon>Verrucariaceae</taxon>
        <taxon>Endocarpon</taxon>
    </lineage>
</organism>
<proteinExistence type="predicted"/>
<dbReference type="OrthoDB" id="2142961at2759"/>
<evidence type="ECO:0000256" key="1">
    <source>
        <dbReference type="SAM" id="MobiDB-lite"/>
    </source>
</evidence>
<name>U1G8P2_ENDPU</name>
<feature type="compositionally biased region" description="Basic and acidic residues" evidence="1">
    <location>
        <begin position="274"/>
        <end position="286"/>
    </location>
</feature>
<dbReference type="Pfam" id="PF15365">
    <property type="entry name" value="PNRC"/>
    <property type="match status" value="1"/>
</dbReference>
<feature type="compositionally biased region" description="Low complexity" evidence="1">
    <location>
        <begin position="118"/>
        <end position="129"/>
    </location>
</feature>
<feature type="region of interest" description="Disordered" evidence="1">
    <location>
        <begin position="1"/>
        <end position="367"/>
    </location>
</feature>
<evidence type="ECO:0000313" key="3">
    <source>
        <dbReference type="Proteomes" id="UP000019373"/>
    </source>
</evidence>
<feature type="compositionally biased region" description="Polar residues" evidence="1">
    <location>
        <begin position="24"/>
        <end position="40"/>
    </location>
</feature>
<dbReference type="OMA" id="YATPMRT"/>
<dbReference type="InterPro" id="IPR028322">
    <property type="entry name" value="PNRC-like_rgn"/>
</dbReference>
<reference evidence="3" key="1">
    <citation type="journal article" date="2014" name="BMC Genomics">
        <title>Genome characteristics reveal the impact of lichenization on lichen-forming fungus Endocarpon pusillum Hedwig (Verrucariales, Ascomycota).</title>
        <authorList>
            <person name="Wang Y.-Y."/>
            <person name="Liu B."/>
            <person name="Zhang X.-Y."/>
            <person name="Zhou Q.-M."/>
            <person name="Zhang T."/>
            <person name="Li H."/>
            <person name="Yu Y.-F."/>
            <person name="Zhang X.-L."/>
            <person name="Hao X.-Y."/>
            <person name="Wang M."/>
            <person name="Wang L."/>
            <person name="Wei J.-C."/>
        </authorList>
    </citation>
    <scope>NUCLEOTIDE SEQUENCE [LARGE SCALE GENOMIC DNA]</scope>
    <source>
        <strain evidence="3">Z07020 / HMAS-L-300199</strain>
    </source>
</reference>
<dbReference type="RefSeq" id="XP_007805976.1">
    <property type="nucleotide sequence ID" value="XM_007807785.1"/>
</dbReference>
<feature type="compositionally biased region" description="Polar residues" evidence="1">
    <location>
        <begin position="89"/>
        <end position="98"/>
    </location>
</feature>
<dbReference type="EMBL" id="KE721519">
    <property type="protein sequence ID" value="ERF68353.1"/>
    <property type="molecule type" value="Genomic_DNA"/>
</dbReference>
<evidence type="ECO:0008006" key="4">
    <source>
        <dbReference type="Google" id="ProtNLM"/>
    </source>
</evidence>
<dbReference type="GO" id="GO:0016071">
    <property type="term" value="P:mRNA metabolic process"/>
    <property type="evidence" value="ECO:0007669"/>
    <property type="project" value="UniProtKB-ARBA"/>
</dbReference>
<sequence>MSAPLANSLQGPRRSPRRSKKDSNSMAAQSNVSSSETSPPTLAAEIACSKPPSTNEPKPKSQATASKKKSQGSKKQNNSPESNRPKPYAQTSSQSNLLSPDRKATPLKQAYAGPTFHSSPAASSLPMPSFYSKSLPTVSASPRSITTNQLDGEGPADSDIETLMPINSEGSTLRGREPSPLDFMFEAARKARDSPKTQSPDFRAGRLSPFDDIPKTMSQTPGDPSSEPVFPFELDGNGGRPLSIGPSFATPYRDRIEALRSPKAQSVTPIQGLGEKERREKSEALKRFLTNGSPQSSPHKPDMNSYFPDRASDAQSASPTFSRHRSGPPTPQYGIQPGPVPRHYFQNVPVATPERGTPIPRPVSSHLRREYQPDDYQAPAELDSDSGASSYFPAALQNNRRSVSGQNIGNLGSRPQYSMPNQKIQMTTSHSAQKLEDDLRRVLKLDLTSST</sequence>
<protein>
    <recommendedName>
        <fullName evidence="4">Proteophosphoglycan 5</fullName>
    </recommendedName>
</protein>
<feature type="compositionally biased region" description="Polar residues" evidence="1">
    <location>
        <begin position="1"/>
        <end position="10"/>
    </location>
</feature>
<dbReference type="Proteomes" id="UP000019373">
    <property type="component" value="Unassembled WGS sequence"/>
</dbReference>
<keyword evidence="3" id="KW-1185">Reference proteome</keyword>
<dbReference type="AlphaFoldDB" id="U1G8P2"/>
<feature type="compositionally biased region" description="Polar residues" evidence="1">
    <location>
        <begin position="397"/>
        <end position="432"/>
    </location>
</feature>
<accession>U1G8P2</accession>